<evidence type="ECO:0000313" key="2">
    <source>
        <dbReference type="Proteomes" id="UP000031668"/>
    </source>
</evidence>
<keyword evidence="2" id="KW-1185">Reference proteome</keyword>
<dbReference type="OrthoDB" id="10063195at2759"/>
<protein>
    <recommendedName>
        <fullName evidence="3">Reverse transcriptase domain-containing protein</fullName>
    </recommendedName>
</protein>
<name>A0A0C2MCF1_THEKT</name>
<evidence type="ECO:0008006" key="3">
    <source>
        <dbReference type="Google" id="ProtNLM"/>
    </source>
</evidence>
<reference evidence="1 2" key="1">
    <citation type="journal article" date="2014" name="Genome Biol. Evol.">
        <title>The genome of the myxosporean Thelohanellus kitauei shows adaptations to nutrient acquisition within its fish host.</title>
        <authorList>
            <person name="Yang Y."/>
            <person name="Xiong J."/>
            <person name="Zhou Z."/>
            <person name="Huo F."/>
            <person name="Miao W."/>
            <person name="Ran C."/>
            <person name="Liu Y."/>
            <person name="Zhang J."/>
            <person name="Feng J."/>
            <person name="Wang M."/>
            <person name="Wang M."/>
            <person name="Wang L."/>
            <person name="Yao B."/>
        </authorList>
    </citation>
    <scope>NUCLEOTIDE SEQUENCE [LARGE SCALE GENOMIC DNA]</scope>
    <source>
        <strain evidence="1">Wuqing</strain>
    </source>
</reference>
<accession>A0A0C2MCF1</accession>
<proteinExistence type="predicted"/>
<organism evidence="1 2">
    <name type="scientific">Thelohanellus kitauei</name>
    <name type="common">Myxosporean</name>
    <dbReference type="NCBI Taxonomy" id="669202"/>
    <lineage>
        <taxon>Eukaryota</taxon>
        <taxon>Metazoa</taxon>
        <taxon>Cnidaria</taxon>
        <taxon>Myxozoa</taxon>
        <taxon>Myxosporea</taxon>
        <taxon>Bivalvulida</taxon>
        <taxon>Platysporina</taxon>
        <taxon>Myxobolidae</taxon>
        <taxon>Thelohanellus</taxon>
    </lineage>
</organism>
<dbReference type="AlphaFoldDB" id="A0A0C2MCF1"/>
<dbReference type="EMBL" id="JWZT01004112">
    <property type="protein sequence ID" value="KII64766.1"/>
    <property type="molecule type" value="Genomic_DNA"/>
</dbReference>
<sequence>MDIMAAKIDHLFTIYVDIEEASNQIPHSLVMHLVNHLFGDNVIVARWVYNASYPICYYIVTSRDHCTAVRLQFNAGAPQFHQISSLHLNLAMSSILDLI</sequence>
<dbReference type="Proteomes" id="UP000031668">
    <property type="component" value="Unassembled WGS sequence"/>
</dbReference>
<comment type="caution">
    <text evidence="1">The sequence shown here is derived from an EMBL/GenBank/DDBJ whole genome shotgun (WGS) entry which is preliminary data.</text>
</comment>
<gene>
    <name evidence="1" type="ORF">RF11_04994</name>
</gene>
<evidence type="ECO:0000313" key="1">
    <source>
        <dbReference type="EMBL" id="KII64766.1"/>
    </source>
</evidence>